<feature type="coiled-coil region" evidence="1">
    <location>
        <begin position="259"/>
        <end position="381"/>
    </location>
</feature>
<protein>
    <submittedName>
        <fullName evidence="2">Uncharacterized protein</fullName>
    </submittedName>
</protein>
<feature type="coiled-coil region" evidence="1">
    <location>
        <begin position="417"/>
        <end position="626"/>
    </location>
</feature>
<evidence type="ECO:0000313" key="2">
    <source>
        <dbReference type="EMBL" id="CAI2371388.1"/>
    </source>
</evidence>
<reference evidence="2" key="1">
    <citation type="submission" date="2023-07" db="EMBL/GenBank/DDBJ databases">
        <authorList>
            <consortium name="AG Swart"/>
            <person name="Singh M."/>
            <person name="Singh A."/>
            <person name="Seah K."/>
            <person name="Emmerich C."/>
        </authorList>
    </citation>
    <scope>NUCLEOTIDE SEQUENCE</scope>
    <source>
        <strain evidence="2">DP1</strain>
    </source>
</reference>
<accession>A0AAD1UPQ5</accession>
<feature type="coiled-coil region" evidence="1">
    <location>
        <begin position="694"/>
        <end position="907"/>
    </location>
</feature>
<evidence type="ECO:0000256" key="1">
    <source>
        <dbReference type="SAM" id="Coils"/>
    </source>
</evidence>
<sequence>MNQQRVEVNNISDFLGTKIQKKPTKISKEKMTFLDSTAVTAKMKMDSTLTTNAMHEGASLMKNNISSTLFPDMQKTNLMDSQMSKDSFNVTIPLEKGYEKINSKLLDTDEDEEMQKLEDGQLVVNPKKIEEWLSLAIKGAMKKGLLKESSSNVSYKTLSADEVNKATKKIDVLKKFGIDRDTLRNNGIDDDSITRIYRALYVYSLGFYELIKEPLERGNNRKLLLSTIWKIYSVLLQHVGKAEYATVVSNLTNAYQMDVINLEEQMRKQKEHYTKRKEEMMINIHKLTEELKETQEKLEASNERAENLVDENIKLQAAVEREKELRNHFEDKFCNIERLLNGKDTDLKIAKDDLHKMLDEVQELKESMEIKDETISILRNEKFKNDQLLQEKITECAGLKENILSKSAVITQRDKRVRELLKEVSELTKTMHDLEKEISTQNIKMSVVQSRVVDGKTETHELESKLEKIKRVNLNLEERVQVLTEKFEEVNQKYTEVDSKYIALVQVEKFLRQDNQDFHTKNHELEKTLDLLREKSSGLEVKLKNSIDKYELTKKDYEDTIKTLEEINRQRNKLEDQVMIKNKHVKDVTSELESLQKNLYNECNLSNRLQQRLNDLEAEFQTISRRETANAEMSEIQIASLESKYLGMYKKCKEEQKQKLEWMYTYQNSHQEHLENEVELKKALGSYKGQVLRNKDLRSDNEKYKNELKDWENKCERLNDEKIDLLTKIDRKNNEVDSLKMTYDNLENHNAEYIKKLRDLNKEMVKKMKRIESIKQMEVEDLTMKVINYEVKVMKSEEGLLEAENELFQFKCTMKQAESKLKHAEERADVLKAENLDVKSKLAIEQTQNTVNKEKLIKMESYKEKVELLTTLSEKYKENIEELKKENQEKEDKIMKTKDELTLMKAKRPSSFSIKKNMKSQRVQTINVMPTNLPNNLHFEQKSSKGSILSYNKSCKDLTEASKIKTARYSVAQRSISDKNLLPRLSHRDITLEEGKGLEKSLFLKHEEPSETQRDTTQSVINLPEASIITNFNGWKVEHTHGKKSRNFKGPIKPKESRTMRNIIKNAFMK</sequence>
<gene>
    <name evidence="2" type="ORF">ECRASSUSDP1_LOCUS12710</name>
</gene>
<comment type="caution">
    <text evidence="2">The sequence shown here is derived from an EMBL/GenBank/DDBJ whole genome shotgun (WGS) entry which is preliminary data.</text>
</comment>
<dbReference type="AlphaFoldDB" id="A0AAD1UPQ5"/>
<dbReference type="Proteomes" id="UP001295684">
    <property type="component" value="Unassembled WGS sequence"/>
</dbReference>
<organism evidence="2 3">
    <name type="scientific">Euplotes crassus</name>
    <dbReference type="NCBI Taxonomy" id="5936"/>
    <lineage>
        <taxon>Eukaryota</taxon>
        <taxon>Sar</taxon>
        <taxon>Alveolata</taxon>
        <taxon>Ciliophora</taxon>
        <taxon>Intramacronucleata</taxon>
        <taxon>Spirotrichea</taxon>
        <taxon>Hypotrichia</taxon>
        <taxon>Euplotida</taxon>
        <taxon>Euplotidae</taxon>
        <taxon>Moneuplotes</taxon>
    </lineage>
</organism>
<proteinExistence type="predicted"/>
<keyword evidence="1" id="KW-0175">Coiled coil</keyword>
<name>A0AAD1UPQ5_EUPCR</name>
<dbReference type="EMBL" id="CAMPGE010012617">
    <property type="protein sequence ID" value="CAI2371388.1"/>
    <property type="molecule type" value="Genomic_DNA"/>
</dbReference>
<evidence type="ECO:0000313" key="3">
    <source>
        <dbReference type="Proteomes" id="UP001295684"/>
    </source>
</evidence>
<keyword evidence="3" id="KW-1185">Reference proteome</keyword>